<sequence>MPAGTQGGKKKPLKAPKKVCVVTDEDLEFKKKDAELKRKDEEARKALLAKMATKKK</sequence>
<reference evidence="1" key="1">
    <citation type="submission" date="2022-07" db="EMBL/GenBank/DDBJ databases">
        <title>Evaluation of T. orientalis genome assembly methods using nanopore sequencing and analysis of variation between genomes.</title>
        <authorList>
            <person name="Yam J."/>
            <person name="Micallef M.L."/>
            <person name="Liu M."/>
            <person name="Djordjevic S.P."/>
            <person name="Bogema D.R."/>
            <person name="Jenkins C."/>
        </authorList>
    </citation>
    <scope>NUCLEOTIDE SEQUENCE</scope>
    <source>
        <strain evidence="1">Goon Nure</strain>
    </source>
</reference>
<dbReference type="Proteomes" id="UP000244811">
    <property type="component" value="Chromosome 3"/>
</dbReference>
<protein>
    <recommendedName>
        <fullName evidence="3">Translation machinery associated TMA7</fullName>
    </recommendedName>
</protein>
<accession>A0A976SIY7</accession>
<dbReference type="InterPro" id="IPR015157">
    <property type="entry name" value="TMA7"/>
</dbReference>
<dbReference type="Pfam" id="PF09072">
    <property type="entry name" value="TMA7"/>
    <property type="match status" value="1"/>
</dbReference>
<evidence type="ECO:0000313" key="2">
    <source>
        <dbReference type="Proteomes" id="UP000244811"/>
    </source>
</evidence>
<gene>
    <name evidence="1" type="ORF">MACK_003749</name>
</gene>
<dbReference type="EMBL" id="CP056070">
    <property type="protein sequence ID" value="UVC49640.1"/>
    <property type="molecule type" value="Genomic_DNA"/>
</dbReference>
<proteinExistence type="predicted"/>
<evidence type="ECO:0000313" key="1">
    <source>
        <dbReference type="EMBL" id="UVC49640.1"/>
    </source>
</evidence>
<dbReference type="AlphaFoldDB" id="A0A976SIY7"/>
<evidence type="ECO:0008006" key="3">
    <source>
        <dbReference type="Google" id="ProtNLM"/>
    </source>
</evidence>
<organism evidence="1 2">
    <name type="scientific">Theileria orientalis</name>
    <dbReference type="NCBI Taxonomy" id="68886"/>
    <lineage>
        <taxon>Eukaryota</taxon>
        <taxon>Sar</taxon>
        <taxon>Alveolata</taxon>
        <taxon>Apicomplexa</taxon>
        <taxon>Aconoidasida</taxon>
        <taxon>Piroplasmida</taxon>
        <taxon>Theileriidae</taxon>
        <taxon>Theileria</taxon>
    </lineage>
</organism>
<name>A0A976SIY7_THEOR</name>